<dbReference type="InterPro" id="IPR001611">
    <property type="entry name" value="Leu-rich_rpt"/>
</dbReference>
<sequence>MAKVATTETTELGLPQRNAPVVNMKAAMNESTYHQYTLLLQQQEELEGKIMEMEREHFGGSGAAAAEVPEQRRIANTLRKLRMTLKEEEVIGELKFYNESATLLQKQMEYDEMSILGDNVQKWLSRREEQDEVKVKISYERGREKLREKIMDVVDSWIELLNEFGSAFFIFSTLRQLENQLMFQVSLSFLVFNLFARLAIGLRNYGHVDDGKVVRADLETGYVEKRFKTGDSKKGKFWAALLVFMVEPSSGRKMIKETLRKTKSLKNSDGTTHDLHPVALKMLGLYLSARNEIQTSLSITLCADIPELVVELIYILAFAGTGEGADFSFWFSIAGTIAHLARQGVELRYDGKHLPELQVESSNVDVTFKKGSKGEEVEEWAKKHGGVCRVLTLTNCKDVGDKAAAVIARYCGKLEKLSAADTSIGNEGATLIAKSSPGLQKCFVNGTNVDDEGAAIIAKHCKDLKMFALSRTQFSDKGARSIAMFCKGLNVLGVNTSELTDEGCRCVAEGCKKLHTFKFADTKVGDDGVISAVKGLPFLVTLHLFGNELTDQCCEDIGVLKGLKELHLGDTKVGDSGLRTFFGVNTSLERLFVGGTNVSMGGFLDAVRDWKGNLTKLDVGKMIVSEDDVRRLNLKFSGCELIKE</sequence>
<evidence type="ECO:0000313" key="1">
    <source>
        <dbReference type="EMBL" id="GMH99138.1"/>
    </source>
</evidence>
<organism evidence="1 2">
    <name type="scientific">Triparma laevis f. longispina</name>
    <dbReference type="NCBI Taxonomy" id="1714387"/>
    <lineage>
        <taxon>Eukaryota</taxon>
        <taxon>Sar</taxon>
        <taxon>Stramenopiles</taxon>
        <taxon>Ochrophyta</taxon>
        <taxon>Bolidophyceae</taxon>
        <taxon>Parmales</taxon>
        <taxon>Triparmaceae</taxon>
        <taxon>Triparma</taxon>
    </lineage>
</organism>
<dbReference type="PANTHER" id="PTHR13318">
    <property type="entry name" value="PARTNER OF PAIRED, ISOFORM B-RELATED"/>
    <property type="match status" value="1"/>
</dbReference>
<protein>
    <submittedName>
        <fullName evidence="1">Uncharacterized protein</fullName>
    </submittedName>
</protein>
<dbReference type="InterPro" id="IPR032675">
    <property type="entry name" value="LRR_dom_sf"/>
</dbReference>
<dbReference type="EMBL" id="BRXW01000004">
    <property type="protein sequence ID" value="GMH99138.1"/>
    <property type="molecule type" value="Genomic_DNA"/>
</dbReference>
<keyword evidence="2" id="KW-1185">Reference proteome</keyword>
<dbReference type="SUPFAM" id="SSF52047">
    <property type="entry name" value="RNI-like"/>
    <property type="match status" value="1"/>
</dbReference>
<proteinExistence type="predicted"/>
<dbReference type="OrthoDB" id="120976at2759"/>
<dbReference type="Gene3D" id="3.80.10.10">
    <property type="entry name" value="Ribonuclease Inhibitor"/>
    <property type="match status" value="1"/>
</dbReference>
<reference evidence="2" key="1">
    <citation type="journal article" date="2023" name="Commun. Biol.">
        <title>Genome analysis of Parmales, the sister group of diatoms, reveals the evolutionary specialization of diatoms from phago-mixotrophs to photoautotrophs.</title>
        <authorList>
            <person name="Ban H."/>
            <person name="Sato S."/>
            <person name="Yoshikawa S."/>
            <person name="Yamada K."/>
            <person name="Nakamura Y."/>
            <person name="Ichinomiya M."/>
            <person name="Sato N."/>
            <person name="Blanc-Mathieu R."/>
            <person name="Endo H."/>
            <person name="Kuwata A."/>
            <person name="Ogata H."/>
        </authorList>
    </citation>
    <scope>NUCLEOTIDE SEQUENCE [LARGE SCALE GENOMIC DNA]</scope>
    <source>
        <strain evidence="2">NIES 3700</strain>
    </source>
</reference>
<dbReference type="GO" id="GO:0019005">
    <property type="term" value="C:SCF ubiquitin ligase complex"/>
    <property type="evidence" value="ECO:0007669"/>
    <property type="project" value="TreeGrafter"/>
</dbReference>
<dbReference type="AlphaFoldDB" id="A0A9W7F114"/>
<gene>
    <name evidence="1" type="ORF">TrLO_g6890</name>
</gene>
<evidence type="ECO:0000313" key="2">
    <source>
        <dbReference type="Proteomes" id="UP001165122"/>
    </source>
</evidence>
<comment type="caution">
    <text evidence="1">The sequence shown here is derived from an EMBL/GenBank/DDBJ whole genome shotgun (WGS) entry which is preliminary data.</text>
</comment>
<dbReference type="Pfam" id="PF13516">
    <property type="entry name" value="LRR_6"/>
    <property type="match status" value="1"/>
</dbReference>
<dbReference type="GO" id="GO:0031146">
    <property type="term" value="P:SCF-dependent proteasomal ubiquitin-dependent protein catabolic process"/>
    <property type="evidence" value="ECO:0007669"/>
    <property type="project" value="TreeGrafter"/>
</dbReference>
<dbReference type="Proteomes" id="UP001165122">
    <property type="component" value="Unassembled WGS sequence"/>
</dbReference>
<accession>A0A9W7F114</accession>
<name>A0A9W7F114_9STRA</name>